<name>A0A165AKY2_9AGAM</name>
<dbReference type="STRING" id="1314777.A0A165AKY2"/>
<feature type="transmembrane region" description="Helical" evidence="1">
    <location>
        <begin position="112"/>
        <end position="143"/>
    </location>
</feature>
<feature type="transmembrane region" description="Helical" evidence="1">
    <location>
        <begin position="227"/>
        <end position="255"/>
    </location>
</feature>
<sequence>MPSFLIGKVLPVLTFLPLTYLATQFLVGHLIKSGVAVQLRGQCPEVLTPSSPFRLNYFGIGPLDKQLCILVTFFSHALKSPLARPTVGHLLSIFPSFITFPILESVREGAPLLLAFPAIVGLLYQTMGGAVILPIYWTLFIIFGDPQGTLTRTTNISAQQAEGAVVAIIGGFVIPTLAMYITVTPRIIAAWQLFPVWISLFQFLYMASATTPKSSLSGGQIILGIHLFNFLVSAVSHLIVVLSRFGNLGALHGFFVPSLKPPRREKSTIATGTLQFLKWDGIIIAGSSVIATLWFGRTLEEVFGLLVWNVVASAILGPAAAFSGALVWREIGIMITNFGGKP</sequence>
<keyword evidence="3" id="KW-1185">Reference proteome</keyword>
<protein>
    <submittedName>
        <fullName evidence="2">Uncharacterized protein</fullName>
    </submittedName>
</protein>
<feature type="transmembrane region" description="Helical" evidence="1">
    <location>
        <begin position="302"/>
        <end position="328"/>
    </location>
</feature>
<feature type="transmembrane region" description="Helical" evidence="1">
    <location>
        <begin position="12"/>
        <end position="31"/>
    </location>
</feature>
<keyword evidence="1" id="KW-0812">Transmembrane</keyword>
<evidence type="ECO:0000313" key="3">
    <source>
        <dbReference type="Proteomes" id="UP000076722"/>
    </source>
</evidence>
<evidence type="ECO:0000256" key="1">
    <source>
        <dbReference type="SAM" id="Phobius"/>
    </source>
</evidence>
<organism evidence="2 3">
    <name type="scientific">Sistotremastrum niveocremeum HHB9708</name>
    <dbReference type="NCBI Taxonomy" id="1314777"/>
    <lineage>
        <taxon>Eukaryota</taxon>
        <taxon>Fungi</taxon>
        <taxon>Dikarya</taxon>
        <taxon>Basidiomycota</taxon>
        <taxon>Agaricomycotina</taxon>
        <taxon>Agaricomycetes</taxon>
        <taxon>Sistotremastrales</taxon>
        <taxon>Sistotremastraceae</taxon>
        <taxon>Sertulicium</taxon>
        <taxon>Sertulicium niveocremeum</taxon>
    </lineage>
</organism>
<proteinExistence type="predicted"/>
<dbReference type="OrthoDB" id="72269at2759"/>
<evidence type="ECO:0000313" key="2">
    <source>
        <dbReference type="EMBL" id="KZS99186.1"/>
    </source>
</evidence>
<gene>
    <name evidence="2" type="ORF">SISNIDRAFT_545994</name>
</gene>
<keyword evidence="1" id="KW-0472">Membrane</keyword>
<dbReference type="Proteomes" id="UP000076722">
    <property type="component" value="Unassembled WGS sequence"/>
</dbReference>
<feature type="transmembrane region" description="Helical" evidence="1">
    <location>
        <begin position="163"/>
        <end position="181"/>
    </location>
</feature>
<accession>A0A165AKY2</accession>
<keyword evidence="1" id="KW-1133">Transmembrane helix</keyword>
<feature type="transmembrane region" description="Helical" evidence="1">
    <location>
        <begin position="188"/>
        <end position="207"/>
    </location>
</feature>
<reference evidence="2 3" key="1">
    <citation type="journal article" date="2016" name="Mol. Biol. Evol.">
        <title>Comparative Genomics of Early-Diverging Mushroom-Forming Fungi Provides Insights into the Origins of Lignocellulose Decay Capabilities.</title>
        <authorList>
            <person name="Nagy L.G."/>
            <person name="Riley R."/>
            <person name="Tritt A."/>
            <person name="Adam C."/>
            <person name="Daum C."/>
            <person name="Floudas D."/>
            <person name="Sun H."/>
            <person name="Yadav J.S."/>
            <person name="Pangilinan J."/>
            <person name="Larsson K.H."/>
            <person name="Matsuura K."/>
            <person name="Barry K."/>
            <person name="Labutti K."/>
            <person name="Kuo R."/>
            <person name="Ohm R.A."/>
            <person name="Bhattacharya S.S."/>
            <person name="Shirouzu T."/>
            <person name="Yoshinaga Y."/>
            <person name="Martin F.M."/>
            <person name="Grigoriev I.V."/>
            <person name="Hibbett D.S."/>
        </authorList>
    </citation>
    <scope>NUCLEOTIDE SEQUENCE [LARGE SCALE GENOMIC DNA]</scope>
    <source>
        <strain evidence="2 3">HHB9708</strain>
    </source>
</reference>
<dbReference type="AlphaFoldDB" id="A0A165AKY2"/>
<dbReference type="EMBL" id="KV419394">
    <property type="protein sequence ID" value="KZS99186.1"/>
    <property type="molecule type" value="Genomic_DNA"/>
</dbReference>
<feature type="transmembrane region" description="Helical" evidence="1">
    <location>
        <begin position="276"/>
        <end position="296"/>
    </location>
</feature>